<protein>
    <submittedName>
        <fullName evidence="10">PMT glycosyltransferase, 4-amino-4-deoxy-L-arabinose transferase</fullName>
    </submittedName>
</protein>
<evidence type="ECO:0000259" key="9">
    <source>
        <dbReference type="Pfam" id="PF13231"/>
    </source>
</evidence>
<gene>
    <name evidence="10" type="ORF">DPCES_2464</name>
</gene>
<keyword evidence="3" id="KW-0328">Glycosyltransferase</keyword>
<dbReference type="GO" id="GO:0005886">
    <property type="term" value="C:plasma membrane"/>
    <property type="evidence" value="ECO:0007669"/>
    <property type="project" value="UniProtKB-SubCell"/>
</dbReference>
<dbReference type="PANTHER" id="PTHR33908">
    <property type="entry name" value="MANNOSYLTRANSFERASE YKCB-RELATED"/>
    <property type="match status" value="1"/>
</dbReference>
<keyword evidence="7 8" id="KW-0472">Membrane</keyword>
<dbReference type="RefSeq" id="WP_208925700.1">
    <property type="nucleotide sequence ID" value="NZ_LK996017.1"/>
</dbReference>
<keyword evidence="6 8" id="KW-1133">Transmembrane helix</keyword>
<organism evidence="10">
    <name type="scientific">Desulfitobacterium hafniense</name>
    <name type="common">Desulfitobacterium frappieri</name>
    <dbReference type="NCBI Taxonomy" id="49338"/>
    <lineage>
        <taxon>Bacteria</taxon>
        <taxon>Bacillati</taxon>
        <taxon>Bacillota</taxon>
        <taxon>Clostridia</taxon>
        <taxon>Eubacteriales</taxon>
        <taxon>Desulfitobacteriaceae</taxon>
        <taxon>Desulfitobacterium</taxon>
    </lineage>
</organism>
<comment type="subcellular location">
    <subcellularLocation>
        <location evidence="1">Cell membrane</location>
        <topology evidence="1">Multi-pass membrane protein</topology>
    </subcellularLocation>
</comment>
<evidence type="ECO:0000256" key="3">
    <source>
        <dbReference type="ARBA" id="ARBA00022676"/>
    </source>
</evidence>
<dbReference type="GO" id="GO:0009103">
    <property type="term" value="P:lipopolysaccharide biosynthetic process"/>
    <property type="evidence" value="ECO:0007669"/>
    <property type="project" value="UniProtKB-ARBA"/>
</dbReference>
<keyword evidence="4 10" id="KW-0808">Transferase</keyword>
<feature type="transmembrane region" description="Helical" evidence="8">
    <location>
        <begin position="273"/>
        <end position="293"/>
    </location>
</feature>
<evidence type="ECO:0000256" key="7">
    <source>
        <dbReference type="ARBA" id="ARBA00023136"/>
    </source>
</evidence>
<dbReference type="InterPro" id="IPR050297">
    <property type="entry name" value="LipidA_mod_glycosyltrf_83"/>
</dbReference>
<accession>A0A098B3A4</accession>
<feature type="transmembrane region" description="Helical" evidence="8">
    <location>
        <begin position="299"/>
        <end position="317"/>
    </location>
</feature>
<feature type="transmembrane region" description="Helical" evidence="8">
    <location>
        <begin position="324"/>
        <end position="340"/>
    </location>
</feature>
<feature type="transmembrane region" description="Helical" evidence="8">
    <location>
        <begin position="129"/>
        <end position="147"/>
    </location>
</feature>
<feature type="transmembrane region" description="Helical" evidence="8">
    <location>
        <begin position="99"/>
        <end position="117"/>
    </location>
</feature>
<evidence type="ECO:0000256" key="1">
    <source>
        <dbReference type="ARBA" id="ARBA00004651"/>
    </source>
</evidence>
<keyword evidence="5 8" id="KW-0812">Transmembrane</keyword>
<feature type="transmembrane region" description="Helical" evidence="8">
    <location>
        <begin position="217"/>
        <end position="235"/>
    </location>
</feature>
<evidence type="ECO:0000256" key="4">
    <source>
        <dbReference type="ARBA" id="ARBA00022679"/>
    </source>
</evidence>
<evidence type="ECO:0000256" key="2">
    <source>
        <dbReference type="ARBA" id="ARBA00022475"/>
    </source>
</evidence>
<dbReference type="PANTHER" id="PTHR33908:SF11">
    <property type="entry name" value="MEMBRANE PROTEIN"/>
    <property type="match status" value="1"/>
</dbReference>
<feature type="domain" description="Glycosyltransferase RgtA/B/C/D-like" evidence="9">
    <location>
        <begin position="81"/>
        <end position="231"/>
    </location>
</feature>
<feature type="transmembrane region" description="Helical" evidence="8">
    <location>
        <begin position="352"/>
        <end position="373"/>
    </location>
</feature>
<evidence type="ECO:0000313" key="10">
    <source>
        <dbReference type="EMBL" id="CDX02351.1"/>
    </source>
</evidence>
<evidence type="ECO:0000256" key="5">
    <source>
        <dbReference type="ARBA" id="ARBA00022692"/>
    </source>
</evidence>
<dbReference type="PATRIC" id="fig|49338.4.peg.2648"/>
<feature type="transmembrane region" description="Helical" evidence="8">
    <location>
        <begin position="181"/>
        <end position="205"/>
    </location>
</feature>
<evidence type="ECO:0000256" key="6">
    <source>
        <dbReference type="ARBA" id="ARBA00022989"/>
    </source>
</evidence>
<dbReference type="GO" id="GO:0016763">
    <property type="term" value="F:pentosyltransferase activity"/>
    <property type="evidence" value="ECO:0007669"/>
    <property type="project" value="TreeGrafter"/>
</dbReference>
<reference evidence="10" key="1">
    <citation type="submission" date="2014-07" db="EMBL/GenBank/DDBJ databases">
        <authorList>
            <person name="Hornung V.Bastian."/>
        </authorList>
    </citation>
    <scope>NUCLEOTIDE SEQUENCE</scope>
    <source>
        <strain evidence="10">PCE-S</strain>
    </source>
</reference>
<sequence length="471" mass="52559">MGLGGMGRRVNGILVLILIVGAVLRLKGVTNPYLDDQGWRQADTASMALNMLGHLGDFPDVLFPMLNYDGAGPQPVELEFPFFPYLLAWTWTWLGWQDLWGRLWGICFSLLTIGGIYQFGKLALSGRAGLWAAAFYAFLPLTTYYGRVVMPEPVAQAFSIWALVAIVSWRNKPTRRHLLGASILMAGAVLAKLPQLMIFPVALLLGFYPLRRKIGKLFVYSFLSLVLPMLYYSWVHFGAGEASQFVSGILSHQVIEGSTGYGEILYKNLKSGLGLPLLLALMGIALMIQKKAFQKEGHLALLLWAGISSVYLVVICLRIPLDYYLIPLALPIVLLAGYALDVWGGDREGNGVPAFVVGIVLIGLLWVNQTLYYGSKYQWNEELLTQAQWLRQHTEADSVLVLSGPQPMTLYYSQRYGYRLIRDDSQAWEDLQEMPGDYLVALPDSRGEDFWQRVESAYAQVGPGVYQLNGK</sequence>
<name>A0A098B3A4_DESHA</name>
<dbReference type="InterPro" id="IPR038731">
    <property type="entry name" value="RgtA/B/C-like"/>
</dbReference>
<dbReference type="Pfam" id="PF13231">
    <property type="entry name" value="PMT_2"/>
    <property type="match status" value="1"/>
</dbReference>
<proteinExistence type="predicted"/>
<keyword evidence="2" id="KW-1003">Cell membrane</keyword>
<dbReference type="AlphaFoldDB" id="A0A098B3A4"/>
<dbReference type="EMBL" id="LK996017">
    <property type="protein sequence ID" value="CDX02351.1"/>
    <property type="molecule type" value="Genomic_DNA"/>
</dbReference>
<evidence type="ECO:0000256" key="8">
    <source>
        <dbReference type="SAM" id="Phobius"/>
    </source>
</evidence>